<evidence type="ECO:0000259" key="2">
    <source>
        <dbReference type="Pfam" id="PF13229"/>
    </source>
</evidence>
<dbReference type="InterPro" id="IPR011050">
    <property type="entry name" value="Pectin_lyase_fold/virulence"/>
</dbReference>
<accession>A0A1W2FLT2</accession>
<sequence length="443" mass="47176">MKRIVTALLGTAAMLGTMVVSGPLATAGSAPADDLPYGTDGTGNPTTEDCTVSTNANPQKAVDRASAGDVICVKPGDYSGSTLTVGKAITVRANGVVKLKNIVISGSNATIDGFTVVGDELDDPSTGIKFSGTGHRIVNNMVKGKHIHYAIACDYDTCASNVLIYRNTVTQTNNFGVYLWGGSNITVERNNIYDMWSDDGNDDVDGMRVWGVGHTIRNNYIHDLNVNKGEGEPHADCIQNYQHSSRTTVSYNVTVENNYCIRVSGQCLIMQNGHRPTSDIRDYTYRGNVCESFGSQNIELGSITGVTIENNILCGGVDGHVLTFHSTVGGLKTTKIKMRNNILVTAGGSVYASGSKDALIDDTGNLELTDPSVATDWKEFEGNPHAPVPAINPADFTEFRARAQKVDVIDNGSTPHSPNFTKDVDGAARVQGAAIDIGPFEFG</sequence>
<keyword evidence="1" id="KW-0732">Signal</keyword>
<dbReference type="RefSeq" id="WP_235039075.1">
    <property type="nucleotide sequence ID" value="NZ_FWXV01000008.1"/>
</dbReference>
<dbReference type="Proteomes" id="UP000192674">
    <property type="component" value="Unassembled WGS sequence"/>
</dbReference>
<dbReference type="Gene3D" id="2.160.20.10">
    <property type="entry name" value="Single-stranded right-handed beta-helix, Pectin lyase-like"/>
    <property type="match status" value="2"/>
</dbReference>
<name>A0A1W2FLT2_KIBAR</name>
<organism evidence="3 4">
    <name type="scientific">Kibdelosporangium aridum</name>
    <dbReference type="NCBI Taxonomy" id="2030"/>
    <lineage>
        <taxon>Bacteria</taxon>
        <taxon>Bacillati</taxon>
        <taxon>Actinomycetota</taxon>
        <taxon>Actinomycetes</taxon>
        <taxon>Pseudonocardiales</taxon>
        <taxon>Pseudonocardiaceae</taxon>
        <taxon>Kibdelosporangium</taxon>
    </lineage>
</organism>
<dbReference type="NCBIfam" id="NF041518">
    <property type="entry name" value="choice_anch_Q"/>
    <property type="match status" value="1"/>
</dbReference>
<dbReference type="EMBL" id="FWXV01000008">
    <property type="protein sequence ID" value="SMD22843.1"/>
    <property type="molecule type" value="Genomic_DNA"/>
</dbReference>
<dbReference type="InterPro" id="IPR012334">
    <property type="entry name" value="Pectin_lyas_fold"/>
</dbReference>
<evidence type="ECO:0000313" key="4">
    <source>
        <dbReference type="Proteomes" id="UP000192674"/>
    </source>
</evidence>
<evidence type="ECO:0000313" key="3">
    <source>
        <dbReference type="EMBL" id="SMD22843.1"/>
    </source>
</evidence>
<reference evidence="3 4" key="1">
    <citation type="submission" date="2017-04" db="EMBL/GenBank/DDBJ databases">
        <authorList>
            <person name="Afonso C.L."/>
            <person name="Miller P.J."/>
            <person name="Scott M.A."/>
            <person name="Spackman E."/>
            <person name="Goraichik I."/>
            <person name="Dimitrov K.M."/>
            <person name="Suarez D.L."/>
            <person name="Swayne D.E."/>
        </authorList>
    </citation>
    <scope>NUCLEOTIDE SEQUENCE [LARGE SCALE GENOMIC DNA]</scope>
    <source>
        <strain evidence="3 4">DSM 43828</strain>
    </source>
</reference>
<dbReference type="InterPro" id="IPR006626">
    <property type="entry name" value="PbH1"/>
</dbReference>
<dbReference type="InterPro" id="IPR039448">
    <property type="entry name" value="Beta_helix"/>
</dbReference>
<dbReference type="Pfam" id="PF13229">
    <property type="entry name" value="Beta_helix"/>
    <property type="match status" value="1"/>
</dbReference>
<keyword evidence="4" id="KW-1185">Reference proteome</keyword>
<dbReference type="InterPro" id="IPR059226">
    <property type="entry name" value="Choice_anch_Q_dom"/>
</dbReference>
<dbReference type="SUPFAM" id="SSF51126">
    <property type="entry name" value="Pectin lyase-like"/>
    <property type="match status" value="1"/>
</dbReference>
<feature type="signal peptide" evidence="1">
    <location>
        <begin position="1"/>
        <end position="32"/>
    </location>
</feature>
<dbReference type="SMART" id="SM00710">
    <property type="entry name" value="PbH1"/>
    <property type="match status" value="5"/>
</dbReference>
<proteinExistence type="predicted"/>
<evidence type="ECO:0000256" key="1">
    <source>
        <dbReference type="SAM" id="SignalP"/>
    </source>
</evidence>
<dbReference type="AlphaFoldDB" id="A0A1W2FLT2"/>
<feature type="domain" description="Right handed beta helix" evidence="2">
    <location>
        <begin position="102"/>
        <end position="267"/>
    </location>
</feature>
<feature type="chain" id="PRO_5012845636" evidence="1">
    <location>
        <begin position="33"/>
        <end position="443"/>
    </location>
</feature>
<protein>
    <submittedName>
        <fullName evidence="3">Parallel beta-helix repeat (Two copies)</fullName>
    </submittedName>
</protein>
<gene>
    <name evidence="3" type="ORF">SAMN05661093_07645</name>
</gene>